<feature type="domain" description="U1-type" evidence="3">
    <location>
        <begin position="64"/>
        <end position="98"/>
    </location>
</feature>
<dbReference type="InterPro" id="IPR003604">
    <property type="entry name" value="Matrin/U1-like-C_Znf_C2H2"/>
</dbReference>
<protein>
    <submittedName>
        <fullName evidence="4">Uncharacterized protein zf(U1like)-5</fullName>
    </submittedName>
</protein>
<organism evidence="4">
    <name type="scientific">Phallusia mammillata</name>
    <dbReference type="NCBI Taxonomy" id="59560"/>
    <lineage>
        <taxon>Eukaryota</taxon>
        <taxon>Metazoa</taxon>
        <taxon>Chordata</taxon>
        <taxon>Tunicata</taxon>
        <taxon>Ascidiacea</taxon>
        <taxon>Phlebobranchia</taxon>
        <taxon>Ascidiidae</taxon>
        <taxon>Phallusia</taxon>
    </lineage>
</organism>
<proteinExistence type="evidence at transcript level"/>
<dbReference type="InterPro" id="IPR036236">
    <property type="entry name" value="Znf_C2H2_sf"/>
</dbReference>
<dbReference type="SUPFAM" id="SSF57667">
    <property type="entry name" value="beta-beta-alpha zinc fingers"/>
    <property type="match status" value="1"/>
</dbReference>
<feature type="domain" description="U1-type" evidence="3">
    <location>
        <begin position="149"/>
        <end position="182"/>
    </location>
</feature>
<gene>
    <name evidence="4" type="primary">Zfr2-001</name>
</gene>
<evidence type="ECO:0000256" key="2">
    <source>
        <dbReference type="SAM" id="MobiDB-lite"/>
    </source>
</evidence>
<dbReference type="InterPro" id="IPR013087">
    <property type="entry name" value="Znf_C2H2_type"/>
</dbReference>
<sequence>MEPIGKSEVTKPTHPKAVGDVLKHITQKPEKYHVQPSPTPSKVTTFTKGAQGKRFKWQPSHHAKNAFFCELCDVSCNGPDHLQHHLIGKKHKKNVMKQSSGNLAEENFNSEKQTPPQPVAKIQSSLKNLSRCEPILGLEFITEVVYDKQEIYNCGLCRINVPSVFMESHLIGSRHRKKHMEKFYPGRCEQTPWLVKDRRGKTMSSAMREYAKEITPFLNGSYTLGKIKVVMANNDSNSFKFKIDETKSADGDIQRMETNISNKTMRMQQEIKRREQAMYGKERLLEDKEQQAQRAVEAKLRERKRLLWEKEEREKQEKQLADEQVKKQLAKEEEEKQLAEEKKKSRENLLDMICESEKSKMLLKLQEKEETSGSVNESMITDALVEDANSRKAQREVELILNLSTSDRKILYLLMLQRKRFKTSLKKLEEIIGDKPILENERIIKTRLETALEKMKSDARQILSTALWMENDDDTTNGNQSKEFVHSPVSKSGSSAKEAFPYTTSTARRFQVSQSAVSSHSRVHTYDLPLSHESGRHHDKYTTSEKIRSTDEYPSSSRDFSFPKQSDSVEYNNGQSRDKHMRSHQEFSSSNEKILVKSPDDAGPSNIDREKRKMMEDRIFESLCSGSLAPIAKAFSDNPTLQAALKTWEGKQRDARRETLCDKDENVKVRNHESFDSEVSFNFRYRQRRSDYENVSGKNVEENYERQMDRTHVAHSSYDPHEAHELRRDKYDFRVLPQSKYAIQNHAMEKSRVGDQSLHDEHTVESFTESHHEQHAYDERNEPAETEEYYDQGECSNNLYGIGLYDELDQNQHFHIYPEEQQLRSAQAKSVPGRKPLLSAPIANYREIPMLEYDYDNDTKEDVLLLDRHPPQQLLKRKPVKYAQPHLTKQLPSKKPLLETPELGPRRTLLQHPMTHHPRLQLKPPLLPDQYSAPLIVQHPMVKVSQRPVLKVPLLAHPSVRPKQALLRRPTVGLPGIRSISAPPLHVVRTGVKRRVPLLQSPVTGKIPVKKPLLSRPPPLLQDPE</sequence>
<accession>A0A6F9DY21</accession>
<dbReference type="AlphaFoldDB" id="A0A6F9DY21"/>
<evidence type="ECO:0000259" key="3">
    <source>
        <dbReference type="SMART" id="SM00451"/>
    </source>
</evidence>
<feature type="region of interest" description="Disordered" evidence="2">
    <location>
        <begin position="513"/>
        <end position="607"/>
    </location>
</feature>
<dbReference type="GO" id="GO:0003727">
    <property type="term" value="F:single-stranded RNA binding"/>
    <property type="evidence" value="ECO:0007669"/>
    <property type="project" value="TreeGrafter"/>
</dbReference>
<dbReference type="GO" id="GO:0071011">
    <property type="term" value="C:precatalytic spliceosome"/>
    <property type="evidence" value="ECO:0007669"/>
    <property type="project" value="TreeGrafter"/>
</dbReference>
<feature type="compositionally biased region" description="Basic and acidic residues" evidence="2">
    <location>
        <begin position="533"/>
        <end position="551"/>
    </location>
</feature>
<feature type="compositionally biased region" description="Polar residues" evidence="2">
    <location>
        <begin position="552"/>
        <end position="575"/>
    </location>
</feature>
<feature type="coiled-coil region" evidence="1">
    <location>
        <begin position="281"/>
        <end position="349"/>
    </location>
</feature>
<dbReference type="GO" id="GO:0003725">
    <property type="term" value="F:double-stranded RNA binding"/>
    <property type="evidence" value="ECO:0007669"/>
    <property type="project" value="TreeGrafter"/>
</dbReference>
<dbReference type="GO" id="GO:0008270">
    <property type="term" value="F:zinc ion binding"/>
    <property type="evidence" value="ECO:0007669"/>
    <property type="project" value="InterPro"/>
</dbReference>
<reference evidence="4" key="1">
    <citation type="submission" date="2020-04" db="EMBL/GenBank/DDBJ databases">
        <authorList>
            <person name="Neveu A P."/>
        </authorList>
    </citation>
    <scope>NUCLEOTIDE SEQUENCE</scope>
    <source>
        <tissue evidence="4">Whole embryo</tissue>
    </source>
</reference>
<dbReference type="Pfam" id="PF12874">
    <property type="entry name" value="zf-met"/>
    <property type="match status" value="1"/>
</dbReference>
<evidence type="ECO:0000313" key="4">
    <source>
        <dbReference type="EMBL" id="CAB3267938.1"/>
    </source>
</evidence>
<dbReference type="PANTHER" id="PTHR45762">
    <property type="entry name" value="ZINC FINGER RNA-BINDING PROTEIN"/>
    <property type="match status" value="1"/>
</dbReference>
<evidence type="ECO:0000256" key="1">
    <source>
        <dbReference type="SAM" id="Coils"/>
    </source>
</evidence>
<dbReference type="Gene3D" id="3.30.160.60">
    <property type="entry name" value="Classic Zinc Finger"/>
    <property type="match status" value="1"/>
</dbReference>
<keyword evidence="1" id="KW-0175">Coiled coil</keyword>
<dbReference type="SMART" id="SM00451">
    <property type="entry name" value="ZnF_U1"/>
    <property type="match status" value="2"/>
</dbReference>
<dbReference type="EMBL" id="LR792076">
    <property type="protein sequence ID" value="CAB3267938.1"/>
    <property type="molecule type" value="mRNA"/>
</dbReference>
<name>A0A6F9DY21_9ASCI</name>
<dbReference type="PANTHER" id="PTHR45762:SF3">
    <property type="entry name" value="ZINC-FINGER PROTEIN AT 72D, ISOFORM B"/>
    <property type="match status" value="1"/>
</dbReference>